<dbReference type="PANTHER" id="PTHR34406:SF1">
    <property type="entry name" value="PROTEIN YCEI"/>
    <property type="match status" value="1"/>
</dbReference>
<dbReference type="InterPro" id="IPR036761">
    <property type="entry name" value="TTHA0802/YceI-like_sf"/>
</dbReference>
<name>A0A1V4AST2_9BACT</name>
<sequence length="211" mass="23739">MEYYLKFCKGLTWDITLSDQNEEKIMAIKEGDYHLTAGSGKLSVYTYKEGFLSAVAHDLLIEVTNFRVELHVPAAARNLATVKAEIQANSLKVICAMKDGLNRHDLLKEKDKSDIEEATFKDVLHPDKYPVIQFCSTNIQEKEGTYQVKGELTLHGTTRPVEIHARTTTGKDLKGKFVLSQKDFGIKPYKALLGTLKVKNEVEITFDLSLS</sequence>
<gene>
    <name evidence="2" type="ORF">AYP45_10380</name>
</gene>
<dbReference type="SMART" id="SM00867">
    <property type="entry name" value="YceI"/>
    <property type="match status" value="1"/>
</dbReference>
<dbReference type="PANTHER" id="PTHR34406">
    <property type="entry name" value="PROTEIN YCEI"/>
    <property type="match status" value="1"/>
</dbReference>
<dbReference type="Proteomes" id="UP000189681">
    <property type="component" value="Unassembled WGS sequence"/>
</dbReference>
<accession>A0A1V4AST2</accession>
<protein>
    <recommendedName>
        <fullName evidence="1">Lipid/polyisoprenoid-binding YceI-like domain-containing protein</fullName>
    </recommendedName>
</protein>
<evidence type="ECO:0000259" key="1">
    <source>
        <dbReference type="SMART" id="SM00867"/>
    </source>
</evidence>
<dbReference type="Gene3D" id="2.40.128.110">
    <property type="entry name" value="Lipid/polyisoprenoid-binding, YceI-like"/>
    <property type="match status" value="1"/>
</dbReference>
<dbReference type="InterPro" id="IPR007372">
    <property type="entry name" value="Lipid/polyisoprenoid-bd_YceI"/>
</dbReference>
<comment type="caution">
    <text evidence="2">The sequence shown here is derived from an EMBL/GenBank/DDBJ whole genome shotgun (WGS) entry which is preliminary data.</text>
</comment>
<evidence type="ECO:0000313" key="3">
    <source>
        <dbReference type="Proteomes" id="UP000189681"/>
    </source>
</evidence>
<feature type="domain" description="Lipid/polyisoprenoid-binding YceI-like" evidence="1">
    <location>
        <begin position="32"/>
        <end position="211"/>
    </location>
</feature>
<dbReference type="Pfam" id="PF04264">
    <property type="entry name" value="YceI"/>
    <property type="match status" value="1"/>
</dbReference>
<evidence type="ECO:0000313" key="2">
    <source>
        <dbReference type="EMBL" id="OOP56194.1"/>
    </source>
</evidence>
<proteinExistence type="predicted"/>
<dbReference type="SUPFAM" id="SSF101874">
    <property type="entry name" value="YceI-like"/>
    <property type="match status" value="1"/>
</dbReference>
<reference evidence="2 3" key="1">
    <citation type="journal article" date="2017" name="Water Res.">
        <title>Discovery and metagenomic analysis of an anammox bacterial enrichment related to Candidatus "Brocadia caroliniensis" in a full-scale glycerol-fed nitritation-denitritation separate centrate treatment process.</title>
        <authorList>
            <person name="Park H."/>
            <person name="Brotto A.C."/>
            <person name="van Loosdrecht M.C."/>
            <person name="Chandran K."/>
        </authorList>
    </citation>
    <scope>NUCLEOTIDE SEQUENCE [LARGE SCALE GENOMIC DNA]</scope>
    <source>
        <strain evidence="2">26THWARD</strain>
    </source>
</reference>
<dbReference type="EMBL" id="AYTS01000091">
    <property type="protein sequence ID" value="OOP56194.1"/>
    <property type="molecule type" value="Genomic_DNA"/>
</dbReference>
<dbReference type="AlphaFoldDB" id="A0A1V4AST2"/>
<organism evidence="2 3">
    <name type="scientific">Candidatus Brocadia carolinensis</name>
    <dbReference type="NCBI Taxonomy" id="1004156"/>
    <lineage>
        <taxon>Bacteria</taxon>
        <taxon>Pseudomonadati</taxon>
        <taxon>Planctomycetota</taxon>
        <taxon>Candidatus Brocadiia</taxon>
        <taxon>Candidatus Brocadiales</taxon>
        <taxon>Candidatus Brocadiaceae</taxon>
        <taxon>Candidatus Brocadia</taxon>
    </lineage>
</organism>
<dbReference type="STRING" id="1004156.AYP45_10380"/>